<evidence type="ECO:0000313" key="1">
    <source>
        <dbReference type="EMBL" id="BBN50817.1"/>
    </source>
</evidence>
<dbReference type="EMBL" id="AP020327">
    <property type="protein sequence ID" value="BBN50817.1"/>
    <property type="molecule type" value="Genomic_DNA"/>
</dbReference>
<sequence length="156" mass="17359">MDEVLLRMAFLDTWSPDLAALSGPAHTWVSESDVSTLRAEVTAVGWLWRRIDHVDDDAQVLAEVFDRLVRRERENVPRNTPGAPHVMLAVGPDMPWHLRELMLIASMGRAHDVHLAVGAAAFGRAGQHPHHPIEFHDNIGGWYGGRPGLDNSNPVR</sequence>
<proteinExistence type="predicted"/>
<reference evidence="1 2" key="1">
    <citation type="submission" date="2019-09" db="EMBL/GenBank/DDBJ databases">
        <title>Complete genome sequence of Mycobacterium avium subsp. hominissuis strain JP-H-1.</title>
        <authorList>
            <person name="Kinoshita Y."/>
            <person name="Niwa H."/>
            <person name="Uchida-Fujii E."/>
            <person name="Nukada T."/>
        </authorList>
    </citation>
    <scope>NUCLEOTIDE SEQUENCE [LARGE SCALE GENOMIC DNA]</scope>
    <source>
        <strain evidence="1 2">JP-H-1</strain>
        <plasmid evidence="1 2">p1-JPH1</plasmid>
    </source>
</reference>
<evidence type="ECO:0000313" key="2">
    <source>
        <dbReference type="Proteomes" id="UP000327362"/>
    </source>
</evidence>
<dbReference type="AlphaFoldDB" id="A0AAI8ST98"/>
<geneLocation type="plasmid" evidence="1 2">
    <name>p1-JPH1</name>
</geneLocation>
<accession>A0AAI8ST98</accession>
<protein>
    <submittedName>
        <fullName evidence="1">Uncharacterized protein</fullName>
    </submittedName>
</protein>
<keyword evidence="1" id="KW-0614">Plasmid</keyword>
<name>A0AAI8ST98_MYCAV</name>
<dbReference type="RefSeq" id="WP_095785534.1">
    <property type="nucleotide sequence ID" value="NZ_AP020327.1"/>
</dbReference>
<dbReference type="Proteomes" id="UP000327362">
    <property type="component" value="Plasmid p1-JPH1"/>
</dbReference>
<gene>
    <name evidence="1" type="ORF">JPH1_52920</name>
</gene>
<organism evidence="1 2">
    <name type="scientific">Mycobacterium avium subsp. hominissuis</name>
    <dbReference type="NCBI Taxonomy" id="439334"/>
    <lineage>
        <taxon>Bacteria</taxon>
        <taxon>Bacillati</taxon>
        <taxon>Actinomycetota</taxon>
        <taxon>Actinomycetes</taxon>
        <taxon>Mycobacteriales</taxon>
        <taxon>Mycobacteriaceae</taxon>
        <taxon>Mycobacterium</taxon>
        <taxon>Mycobacterium avium complex (MAC)</taxon>
    </lineage>
</organism>